<dbReference type="GO" id="GO:0015112">
    <property type="term" value="F:nitrate transmembrane transporter activity"/>
    <property type="evidence" value="ECO:0007669"/>
    <property type="project" value="InterPro"/>
</dbReference>
<feature type="transmembrane region" description="Helical" evidence="7">
    <location>
        <begin position="240"/>
        <end position="265"/>
    </location>
</feature>
<keyword evidence="6 7" id="KW-0472">Membrane</keyword>
<sequence>MASKATSIKLFSFSTPPMRAFHLTWMAFFVCFFAWFACAPLMPVIKGEFGLSIAQIANINIAAVAITILVRLIIGPMCDRYGPRKTYTGLLLLGAIPVLGVALSQSYESFLFFRLGIGAVGASFVITQYHTSVMFAPNVVGTANAAAAGWGNTGGGAAQVLMPLLMAAVIMMGVSETLGWRVALLVPGVLMIIMAGLYYRYTQDCPQGNYSEMRAAGIAVDGGKKGGWDSFKAAAANYRVWLLFVTYGACFGIEIFIHNIAAVYYVDHFGLSLGAAGMAAGSFGLLALFARALGGYLSDRGAARGNLNSRVTLLFIMMIGEGLGLLWFANADTVTYAVIAMLCFGLFTHMACGATYALVPFIDSKALGGVAGIIGAGGNVGAVAAGFLMKGTGDIQQTLSILSALVVIAALCAIAVRFSINTTTELAPAGAAA</sequence>
<dbReference type="AlphaFoldDB" id="A0A2G8TBE5"/>
<feature type="transmembrane region" description="Helical" evidence="7">
    <location>
        <begin position="271"/>
        <end position="290"/>
    </location>
</feature>
<feature type="transmembrane region" description="Helical" evidence="7">
    <location>
        <begin position="150"/>
        <end position="172"/>
    </location>
</feature>
<evidence type="ECO:0000256" key="2">
    <source>
        <dbReference type="ARBA" id="ARBA00008432"/>
    </source>
</evidence>
<evidence type="ECO:0000313" key="10">
    <source>
        <dbReference type="Proteomes" id="UP000230390"/>
    </source>
</evidence>
<feature type="domain" description="Major facilitator superfamily (MFS) profile" evidence="8">
    <location>
        <begin position="20"/>
        <end position="427"/>
    </location>
</feature>
<feature type="transmembrane region" description="Helical" evidence="7">
    <location>
        <begin position="51"/>
        <end position="74"/>
    </location>
</feature>
<dbReference type="InterPro" id="IPR020846">
    <property type="entry name" value="MFS_dom"/>
</dbReference>
<feature type="transmembrane region" description="Helical" evidence="7">
    <location>
        <begin position="335"/>
        <end position="359"/>
    </location>
</feature>
<feature type="transmembrane region" description="Helical" evidence="7">
    <location>
        <begin position="178"/>
        <end position="199"/>
    </location>
</feature>
<dbReference type="InterPro" id="IPR011701">
    <property type="entry name" value="MFS"/>
</dbReference>
<name>A0A2G8TBE5_9BURK</name>
<gene>
    <name evidence="9" type="ORF">CR105_19145</name>
</gene>
<comment type="similarity">
    <text evidence="2">Belongs to the major facilitator superfamily. Nitrate/nitrite porter (TC 2.A.1.8) family.</text>
</comment>
<dbReference type="OrthoDB" id="9773404at2"/>
<feature type="transmembrane region" description="Helical" evidence="7">
    <location>
        <begin position="21"/>
        <end position="45"/>
    </location>
</feature>
<feature type="transmembrane region" description="Helical" evidence="7">
    <location>
        <begin position="311"/>
        <end position="329"/>
    </location>
</feature>
<keyword evidence="4 7" id="KW-1133">Transmembrane helix</keyword>
<dbReference type="InterPro" id="IPR044772">
    <property type="entry name" value="NO3_transporter"/>
</dbReference>
<feature type="transmembrane region" description="Helical" evidence="7">
    <location>
        <begin position="366"/>
        <end position="389"/>
    </location>
</feature>
<evidence type="ECO:0000256" key="6">
    <source>
        <dbReference type="ARBA" id="ARBA00023136"/>
    </source>
</evidence>
<organism evidence="9 10">
    <name type="scientific">Massilia eurypsychrophila</name>
    <dbReference type="NCBI Taxonomy" id="1485217"/>
    <lineage>
        <taxon>Bacteria</taxon>
        <taxon>Pseudomonadati</taxon>
        <taxon>Pseudomonadota</taxon>
        <taxon>Betaproteobacteria</taxon>
        <taxon>Burkholderiales</taxon>
        <taxon>Oxalobacteraceae</taxon>
        <taxon>Telluria group</taxon>
        <taxon>Massilia</taxon>
    </lineage>
</organism>
<keyword evidence="10" id="KW-1185">Reference proteome</keyword>
<feature type="transmembrane region" description="Helical" evidence="7">
    <location>
        <begin position="395"/>
        <end position="416"/>
    </location>
</feature>
<evidence type="ECO:0000256" key="1">
    <source>
        <dbReference type="ARBA" id="ARBA00004141"/>
    </source>
</evidence>
<dbReference type="PANTHER" id="PTHR23515">
    <property type="entry name" value="HIGH-AFFINITY NITRATE TRANSPORTER 2.3"/>
    <property type="match status" value="1"/>
</dbReference>
<dbReference type="Gene3D" id="1.20.1250.20">
    <property type="entry name" value="MFS general substrate transporter like domains"/>
    <property type="match status" value="2"/>
</dbReference>
<keyword evidence="5" id="KW-0534">Nitrate assimilation</keyword>
<accession>A0A2G8TBE5</accession>
<comment type="subcellular location">
    <subcellularLocation>
        <location evidence="1">Membrane</location>
        <topology evidence="1">Multi-pass membrane protein</topology>
    </subcellularLocation>
</comment>
<dbReference type="PROSITE" id="PS50850">
    <property type="entry name" value="MFS"/>
    <property type="match status" value="1"/>
</dbReference>
<dbReference type="GO" id="GO:0042128">
    <property type="term" value="P:nitrate assimilation"/>
    <property type="evidence" value="ECO:0007669"/>
    <property type="project" value="UniProtKB-KW"/>
</dbReference>
<evidence type="ECO:0000313" key="9">
    <source>
        <dbReference type="EMBL" id="PIL43376.1"/>
    </source>
</evidence>
<proteinExistence type="inferred from homology"/>
<reference evidence="9 10" key="1">
    <citation type="submission" date="2017-10" db="EMBL/GenBank/DDBJ databases">
        <title>Massilia psychrophilum sp. nov., a novel purple-pigmented bacterium isolated from Tianshan glacier, Xinjiang Municipality, China.</title>
        <authorList>
            <person name="Wang H."/>
        </authorList>
    </citation>
    <scope>NUCLEOTIDE SEQUENCE [LARGE SCALE GENOMIC DNA]</scope>
    <source>
        <strain evidence="9 10">JCM 30074</strain>
    </source>
</reference>
<dbReference type="InterPro" id="IPR036259">
    <property type="entry name" value="MFS_trans_sf"/>
</dbReference>
<evidence type="ECO:0000256" key="7">
    <source>
        <dbReference type="SAM" id="Phobius"/>
    </source>
</evidence>
<feature type="transmembrane region" description="Helical" evidence="7">
    <location>
        <begin position="86"/>
        <end position="104"/>
    </location>
</feature>
<dbReference type="EMBL" id="PDOC01000014">
    <property type="protein sequence ID" value="PIL43376.1"/>
    <property type="molecule type" value="Genomic_DNA"/>
</dbReference>
<dbReference type="SUPFAM" id="SSF103473">
    <property type="entry name" value="MFS general substrate transporter"/>
    <property type="match status" value="1"/>
</dbReference>
<evidence type="ECO:0000259" key="8">
    <source>
        <dbReference type="PROSITE" id="PS50850"/>
    </source>
</evidence>
<evidence type="ECO:0000256" key="3">
    <source>
        <dbReference type="ARBA" id="ARBA00022692"/>
    </source>
</evidence>
<protein>
    <submittedName>
        <fullName evidence="9">MFS transporter</fullName>
    </submittedName>
</protein>
<dbReference type="GO" id="GO:0016020">
    <property type="term" value="C:membrane"/>
    <property type="evidence" value="ECO:0007669"/>
    <property type="project" value="UniProtKB-SubCell"/>
</dbReference>
<comment type="caution">
    <text evidence="9">The sequence shown here is derived from an EMBL/GenBank/DDBJ whole genome shotgun (WGS) entry which is preliminary data.</text>
</comment>
<evidence type="ECO:0000256" key="5">
    <source>
        <dbReference type="ARBA" id="ARBA00023063"/>
    </source>
</evidence>
<keyword evidence="3 7" id="KW-0812">Transmembrane</keyword>
<dbReference type="Proteomes" id="UP000230390">
    <property type="component" value="Unassembled WGS sequence"/>
</dbReference>
<dbReference type="Pfam" id="PF07690">
    <property type="entry name" value="MFS_1"/>
    <property type="match status" value="1"/>
</dbReference>
<evidence type="ECO:0000256" key="4">
    <source>
        <dbReference type="ARBA" id="ARBA00022989"/>
    </source>
</evidence>
<dbReference type="RefSeq" id="WP_099791135.1">
    <property type="nucleotide sequence ID" value="NZ_JBHLYV010000096.1"/>
</dbReference>
<feature type="transmembrane region" description="Helical" evidence="7">
    <location>
        <begin position="110"/>
        <end position="129"/>
    </location>
</feature>